<keyword evidence="18" id="KW-1185">Reference proteome</keyword>
<evidence type="ECO:0000256" key="11">
    <source>
        <dbReference type="PIRSR" id="PIRSR000381-1"/>
    </source>
</evidence>
<dbReference type="STRING" id="84531.LA76x_2522"/>
<dbReference type="RefSeq" id="WP_057917894.1">
    <property type="nucleotide sequence ID" value="NZ_CP011129.1"/>
</dbReference>
<dbReference type="PROSITE" id="PS50972">
    <property type="entry name" value="PTERIN_BINDING"/>
    <property type="match status" value="1"/>
</dbReference>
<dbReference type="InterPro" id="IPR011005">
    <property type="entry name" value="Dihydropteroate_synth-like_sf"/>
</dbReference>
<dbReference type="FunFam" id="3.20.20.20:FF:000002">
    <property type="entry name" value="Methionine synthase"/>
    <property type="match status" value="1"/>
</dbReference>
<keyword evidence="3 10" id="KW-0846">Cobalamin</keyword>
<keyword evidence="6 10" id="KW-0479">Metal-binding</keyword>
<dbReference type="InterPro" id="IPR037010">
    <property type="entry name" value="VitB12-dep_Met_synth_activ_sf"/>
</dbReference>
<dbReference type="GO" id="GO:0005829">
    <property type="term" value="C:cytosol"/>
    <property type="evidence" value="ECO:0007669"/>
    <property type="project" value="TreeGrafter"/>
</dbReference>
<dbReference type="PANTHER" id="PTHR45833">
    <property type="entry name" value="METHIONINE SYNTHASE"/>
    <property type="match status" value="1"/>
</dbReference>
<dbReference type="Pfam" id="PF02310">
    <property type="entry name" value="B12-binding"/>
    <property type="match status" value="1"/>
</dbReference>
<dbReference type="EMBL" id="CP011129">
    <property type="protein sequence ID" value="ALN80652.1"/>
    <property type="molecule type" value="Genomic_DNA"/>
</dbReference>
<organism evidence="17 18">
    <name type="scientific">Lysobacter antibioticus</name>
    <dbReference type="NCBI Taxonomy" id="84531"/>
    <lineage>
        <taxon>Bacteria</taxon>
        <taxon>Pseudomonadati</taxon>
        <taxon>Pseudomonadota</taxon>
        <taxon>Gammaproteobacteria</taxon>
        <taxon>Lysobacterales</taxon>
        <taxon>Lysobacteraceae</taxon>
        <taxon>Lysobacter</taxon>
    </lineage>
</organism>
<dbReference type="Gene3D" id="3.20.20.20">
    <property type="entry name" value="Dihydropteroate synthase-like"/>
    <property type="match status" value="1"/>
</dbReference>
<keyword evidence="8 10" id="KW-0170">Cobalt</keyword>
<feature type="binding site" evidence="12">
    <location>
        <begin position="426"/>
        <end position="430"/>
    </location>
    <ligand>
        <name>methylcob(III)alamin</name>
        <dbReference type="ChEBI" id="CHEBI:28115"/>
    </ligand>
</feature>
<reference evidence="17 18" key="1">
    <citation type="journal article" date="2015" name="BMC Genomics">
        <title>Comparative genomics and metabolic profiling of the genus Lysobacter.</title>
        <authorList>
            <person name="de Bruijn I."/>
            <person name="Cheng X."/>
            <person name="de Jager V."/>
            <person name="Exposito R.G."/>
            <person name="Watrous J."/>
            <person name="Patel N."/>
            <person name="Postma J."/>
            <person name="Dorrestein P.C."/>
            <person name="Kobayashi D."/>
            <person name="Raaijmakers J.M."/>
        </authorList>
    </citation>
    <scope>NUCLEOTIDE SEQUENCE [LARGE SCALE GENOMIC DNA]</scope>
    <source>
        <strain evidence="17 18">76</strain>
    </source>
</reference>
<proteinExistence type="inferred from homology"/>
<dbReference type="PIRSF" id="PIRSF000381">
    <property type="entry name" value="MetH"/>
    <property type="match status" value="1"/>
</dbReference>
<dbReference type="Gene3D" id="3.10.196.10">
    <property type="entry name" value="Vitamin B12-dependent methionine synthase, activation domain"/>
    <property type="match status" value="1"/>
</dbReference>
<dbReference type="GO" id="GO:0032259">
    <property type="term" value="P:methylation"/>
    <property type="evidence" value="ECO:0007669"/>
    <property type="project" value="UniProtKB-KW"/>
</dbReference>
<dbReference type="EC" id="2.1.1.13" evidence="9 10"/>
<dbReference type="SMART" id="SM01018">
    <property type="entry name" value="B12-binding_2"/>
    <property type="match status" value="1"/>
</dbReference>
<keyword evidence="10" id="KW-0862">Zinc</keyword>
<evidence type="ECO:0000256" key="2">
    <source>
        <dbReference type="ARBA" id="ARBA00022603"/>
    </source>
</evidence>
<dbReference type="InterPro" id="IPR050554">
    <property type="entry name" value="Met_Synthase/Corrinoid"/>
</dbReference>
<feature type="domain" description="AdoMet activation" evidence="14">
    <location>
        <begin position="567"/>
        <end position="901"/>
    </location>
</feature>
<evidence type="ECO:0000313" key="17">
    <source>
        <dbReference type="EMBL" id="ALN80652.1"/>
    </source>
</evidence>
<feature type="binding site" evidence="12">
    <location>
        <position position="530"/>
    </location>
    <ligand>
        <name>methylcob(III)alamin</name>
        <dbReference type="ChEBI" id="CHEBI:28115"/>
    </ligand>
</feature>
<dbReference type="FunFam" id="1.10.1240.10:FF:000001">
    <property type="entry name" value="Methionine synthase"/>
    <property type="match status" value="1"/>
</dbReference>
<feature type="binding site" evidence="12">
    <location>
        <position position="808"/>
    </location>
    <ligand>
        <name>methylcob(III)alamin</name>
        <dbReference type="ChEBI" id="CHEBI:28115"/>
    </ligand>
</feature>
<dbReference type="GO" id="GO:0031419">
    <property type="term" value="F:cobalamin binding"/>
    <property type="evidence" value="ECO:0007669"/>
    <property type="project" value="UniProtKB-UniRule"/>
</dbReference>
<dbReference type="InterPro" id="IPR006158">
    <property type="entry name" value="Cobalamin-bd"/>
</dbReference>
<dbReference type="CDD" id="cd00740">
    <property type="entry name" value="MeTr"/>
    <property type="match status" value="1"/>
</dbReference>
<keyword evidence="2 10" id="KW-0489">Methyltransferase</keyword>
<dbReference type="SUPFAM" id="SSF56507">
    <property type="entry name" value="Methionine synthase activation domain-like"/>
    <property type="match status" value="1"/>
</dbReference>
<evidence type="ECO:0000256" key="9">
    <source>
        <dbReference type="NCBIfam" id="TIGR02082"/>
    </source>
</evidence>
<dbReference type="GO" id="GO:0050667">
    <property type="term" value="P:homocysteine metabolic process"/>
    <property type="evidence" value="ECO:0007669"/>
    <property type="project" value="TreeGrafter"/>
</dbReference>
<dbReference type="PATRIC" id="fig|84531.8.peg.2530"/>
<dbReference type="Gene3D" id="1.10.288.10">
    <property type="entry name" value="Cobalamin-dependent Methionine Synthase, domain 2"/>
    <property type="match status" value="1"/>
</dbReference>
<evidence type="ECO:0000256" key="3">
    <source>
        <dbReference type="ARBA" id="ARBA00022628"/>
    </source>
</evidence>
<sequence length="901" mass="100150">MTALPRQTRLSGLEPLQITPESNFVNVGERTNVTGSAQFRKLITEARYDEAVVVARQQVENGAQVLDVNMDEGLLDSEQAMVTYLNLIAAEPDIARIPVMVDSSKWTVIEAGLKCLQGKGIVNSISMKEGEAEFLRQARLVRRYGAAVVVMAFDEVGQADTIDRKVEICSRAYKLLTERIGFPPEDIIFDPNVFAVATGIEEHNNYAVDFIEATRELKRRFPYSHISGGVSNVSFSFRGNEAVRQAIHTVFLYHAIKAGMDMGIVNAGGLPLYDDLDSELREAVEDVVLNRRDDSTERLLTLAERYKGKKGEKKVEDLAWRDKPVRDRLSHSLVHGIDQWIEEDAEAARAESTRPLDVIEGPLMAGMNVVGDLFGAGKMFLPQVVKSARVMKKAVAYLLPYIEAEKLRTGDAGKSNGKIVMATVKGDVHDIGKNIVGVVLACNNFDVVDLGVMVPAQTILDRAKAENADLIGLSGLITPSLEEMSHVAREMQRQGFTMPLLIGGATTSRAHTALKIDPHYKSPTIWVKDASRAVGVAQSLISIELREPFVAANASDYAEIRERHRNRGDGKRLVSLEKARGQRFNGHWSEYAPPAPLQPGLHVFDDYPLDELVEYIDWTPFFNTWELAGRYPAILTDEIVGTQASELYRDARAMLKQMVAEKWVQAKAVFGLWPANSVGDDVEVRLPGDGEGNGETVRLHFLRQQVDKPVDRPDLCLADFVAPKDSGRQDWIGGFAVTSGIGIEPHVARFEADHDDYNAIMLKALADRFAEALAERMHQRVRKEFWGYAADETLDNEALIDEGYRGIRPAPGYPACPEHSEKGTLFRMLDATRHTTLELTESFAMYPTAAVSGLYFSHPDSQYFVVGRVSKEQVEDYARRKGATLAQAERWLASNLDYDPE</sequence>
<evidence type="ECO:0000256" key="4">
    <source>
        <dbReference type="ARBA" id="ARBA00022679"/>
    </source>
</evidence>
<keyword evidence="4 10" id="KW-0808">Transferase</keyword>
<keyword evidence="10" id="KW-0486">Methionine biosynthesis</keyword>
<keyword evidence="10" id="KW-0028">Amino-acid biosynthesis</keyword>
<comment type="cofactor">
    <cofactor evidence="10 11">
        <name>methylcob(III)alamin</name>
        <dbReference type="ChEBI" id="CHEBI:28115"/>
    </cofactor>
</comment>
<dbReference type="CDD" id="cd02069">
    <property type="entry name" value="methionine_synthase_B12_BD"/>
    <property type="match status" value="1"/>
</dbReference>
<evidence type="ECO:0000313" key="18">
    <source>
        <dbReference type="Proteomes" id="UP000060787"/>
    </source>
</evidence>
<dbReference type="Proteomes" id="UP000060787">
    <property type="component" value="Chromosome"/>
</dbReference>
<dbReference type="NCBIfam" id="NF007024">
    <property type="entry name" value="PRK09490.1"/>
    <property type="match status" value="1"/>
</dbReference>
<evidence type="ECO:0000256" key="10">
    <source>
        <dbReference type="PIRNR" id="PIRNR000381"/>
    </source>
</evidence>
<feature type="domain" description="B12-binding N-terminal" evidence="16">
    <location>
        <begin position="316"/>
        <end position="410"/>
    </location>
</feature>
<dbReference type="Pfam" id="PF00809">
    <property type="entry name" value="Pterin_bind"/>
    <property type="match status" value="1"/>
</dbReference>
<dbReference type="InterPro" id="IPR036594">
    <property type="entry name" value="Meth_synthase_dom"/>
</dbReference>
<evidence type="ECO:0000256" key="6">
    <source>
        <dbReference type="ARBA" id="ARBA00022723"/>
    </source>
</evidence>
<evidence type="ECO:0000256" key="12">
    <source>
        <dbReference type="PIRSR" id="PIRSR000381-2"/>
    </source>
</evidence>
<dbReference type="InterPro" id="IPR036724">
    <property type="entry name" value="Cobalamin-bd_sf"/>
</dbReference>
<comment type="catalytic activity">
    <reaction evidence="10">
        <text>(6S)-5-methyl-5,6,7,8-tetrahydrofolate + L-homocysteine = (6S)-5,6,7,8-tetrahydrofolate + L-methionine</text>
        <dbReference type="Rhea" id="RHEA:11172"/>
        <dbReference type="ChEBI" id="CHEBI:18608"/>
        <dbReference type="ChEBI" id="CHEBI:57453"/>
        <dbReference type="ChEBI" id="CHEBI:57844"/>
        <dbReference type="ChEBI" id="CHEBI:58199"/>
        <dbReference type="EC" id="2.1.1.13"/>
    </reaction>
</comment>
<evidence type="ECO:0000256" key="7">
    <source>
        <dbReference type="ARBA" id="ARBA00022737"/>
    </source>
</evidence>
<comment type="cofactor">
    <cofactor evidence="10">
        <name>Zn(2+)</name>
        <dbReference type="ChEBI" id="CHEBI:29105"/>
    </cofactor>
</comment>
<dbReference type="GO" id="GO:0008270">
    <property type="term" value="F:zinc ion binding"/>
    <property type="evidence" value="ECO:0007669"/>
    <property type="project" value="UniProtKB-UniRule"/>
</dbReference>
<protein>
    <recommendedName>
        <fullName evidence="9 10">Methionine synthase</fullName>
        <ecNumber evidence="9 10">2.1.1.13</ecNumber>
    </recommendedName>
    <alternativeName>
        <fullName evidence="10">5-methyltetrahydrofolate--homocysteine methyltransferase</fullName>
    </alternativeName>
</protein>
<dbReference type="Pfam" id="PF02965">
    <property type="entry name" value="Met_synt_B12"/>
    <property type="match status" value="1"/>
</dbReference>
<dbReference type="InterPro" id="IPR003759">
    <property type="entry name" value="Cbl-bd_cap"/>
</dbReference>
<feature type="binding site" evidence="12">
    <location>
        <position position="474"/>
    </location>
    <ligand>
        <name>methylcob(III)alamin</name>
        <dbReference type="ChEBI" id="CHEBI:28115"/>
    </ligand>
</feature>
<accession>A0A0S2FAU6</accession>
<dbReference type="InterPro" id="IPR033706">
    <property type="entry name" value="Met_synthase_B12-bd"/>
</dbReference>
<evidence type="ECO:0000256" key="1">
    <source>
        <dbReference type="ARBA" id="ARBA00010398"/>
    </source>
</evidence>
<feature type="binding site" description="axial binding residue" evidence="11">
    <location>
        <position position="429"/>
    </location>
    <ligand>
        <name>methylcob(III)alamin</name>
        <dbReference type="ChEBI" id="CHEBI:28115"/>
    </ligand>
    <ligandPart>
        <name>Co</name>
        <dbReference type="ChEBI" id="CHEBI:27638"/>
    </ligandPart>
</feature>
<feature type="binding site" evidence="12">
    <location>
        <position position="617"/>
    </location>
    <ligand>
        <name>S-adenosyl-L-methionine</name>
        <dbReference type="ChEBI" id="CHEBI:59789"/>
    </ligand>
</feature>
<dbReference type="eggNOG" id="COG1410">
    <property type="taxonomic scope" value="Bacteria"/>
</dbReference>
<dbReference type="NCBIfam" id="TIGR02082">
    <property type="entry name" value="metH"/>
    <property type="match status" value="1"/>
</dbReference>
<feature type="binding site" evidence="12">
    <location>
        <position position="478"/>
    </location>
    <ligand>
        <name>methylcob(III)alamin</name>
        <dbReference type="ChEBI" id="CHEBI:28115"/>
    </ligand>
</feature>
<comment type="pathway">
    <text evidence="10">Amino-acid biosynthesis; L-methionine biosynthesis via de novo pathway; L-methionine from L-homocysteine (MetH route): step 1/1.</text>
</comment>
<dbReference type="SUPFAM" id="SSF52242">
    <property type="entry name" value="Cobalamin (vitamin B12)-binding domain"/>
    <property type="match status" value="1"/>
</dbReference>
<dbReference type="FunFam" id="3.40.50.280:FF:000001">
    <property type="entry name" value="Methionine synthase"/>
    <property type="match status" value="1"/>
</dbReference>
<evidence type="ECO:0000259" key="14">
    <source>
        <dbReference type="PROSITE" id="PS50974"/>
    </source>
</evidence>
<feature type="domain" description="B12-binding" evidence="15">
    <location>
        <begin position="416"/>
        <end position="551"/>
    </location>
</feature>
<dbReference type="Gene3D" id="1.10.1240.10">
    <property type="entry name" value="Methionine synthase domain"/>
    <property type="match status" value="1"/>
</dbReference>
<keyword evidence="5 10" id="KW-0949">S-adenosyl-L-methionine</keyword>
<comment type="similarity">
    <text evidence="1">Belongs to the vitamin-B12 dependent methionine synthase family.</text>
</comment>
<dbReference type="AlphaFoldDB" id="A0A0S2FAU6"/>
<dbReference type="UniPathway" id="UPA00051">
    <property type="reaction ID" value="UER00081"/>
</dbReference>
<dbReference type="PROSITE" id="PS51337">
    <property type="entry name" value="B12_BINDING_NTER"/>
    <property type="match status" value="1"/>
</dbReference>
<dbReference type="GO" id="GO:0008705">
    <property type="term" value="F:methionine synthase activity"/>
    <property type="evidence" value="ECO:0007669"/>
    <property type="project" value="UniProtKB-UniRule"/>
</dbReference>
<dbReference type="PROSITE" id="PS51332">
    <property type="entry name" value="B12_BINDING"/>
    <property type="match status" value="1"/>
</dbReference>
<gene>
    <name evidence="17" type="primary">metH</name>
    <name evidence="17" type="ORF">LA76x_2522</name>
</gene>
<keyword evidence="7" id="KW-0677">Repeat</keyword>
<dbReference type="GO" id="GO:0046653">
    <property type="term" value="P:tetrahydrofolate metabolic process"/>
    <property type="evidence" value="ECO:0007669"/>
    <property type="project" value="TreeGrafter"/>
</dbReference>
<evidence type="ECO:0000259" key="13">
    <source>
        <dbReference type="PROSITE" id="PS50972"/>
    </source>
</evidence>
<dbReference type="PANTHER" id="PTHR45833:SF1">
    <property type="entry name" value="METHIONINE SYNTHASE"/>
    <property type="match status" value="1"/>
</dbReference>
<dbReference type="InterPro" id="IPR000489">
    <property type="entry name" value="Pterin-binding_dom"/>
</dbReference>
<evidence type="ECO:0000259" key="15">
    <source>
        <dbReference type="PROSITE" id="PS51332"/>
    </source>
</evidence>
<dbReference type="Pfam" id="PF02607">
    <property type="entry name" value="B12-binding_2"/>
    <property type="match status" value="1"/>
</dbReference>
<evidence type="ECO:0000256" key="5">
    <source>
        <dbReference type="ARBA" id="ARBA00022691"/>
    </source>
</evidence>
<dbReference type="SUPFAM" id="SSF51717">
    <property type="entry name" value="Dihydropteroate synthetase-like"/>
    <property type="match status" value="1"/>
</dbReference>
<dbReference type="SUPFAM" id="SSF47644">
    <property type="entry name" value="Methionine synthase domain"/>
    <property type="match status" value="1"/>
</dbReference>
<dbReference type="Gene3D" id="3.40.50.280">
    <property type="entry name" value="Cobalamin-binding domain"/>
    <property type="match status" value="1"/>
</dbReference>
<feature type="binding site" evidence="12">
    <location>
        <position position="360"/>
    </location>
    <ligand>
        <name>methylcob(III)alamin</name>
        <dbReference type="ChEBI" id="CHEBI:28115"/>
    </ligand>
</feature>
<dbReference type="InterPro" id="IPR011822">
    <property type="entry name" value="MetH"/>
</dbReference>
<feature type="binding site" evidence="12">
    <location>
        <begin position="863"/>
        <end position="864"/>
    </location>
    <ligand>
        <name>S-adenosyl-L-methionine</name>
        <dbReference type="ChEBI" id="CHEBI:59789"/>
    </ligand>
</feature>
<comment type="function">
    <text evidence="10">Catalyzes the transfer of a methyl group from methyl-cobalamin to homocysteine, yielding enzyme-bound cob(I)alamin and methionine. Subsequently, remethylates the cofactor using methyltetrahydrofolate.</text>
</comment>
<dbReference type="InterPro" id="IPR004223">
    <property type="entry name" value="VitB12-dep_Met_synth_activ_dom"/>
</dbReference>
<comment type="domain">
    <text evidence="10">Modular enzyme with four functionally distinct domains. The isolated Hcy-binding domain catalyzes methyl transfer from free methylcobalamin to homocysteine. The Hcy-binding domain in association with the pterin-binding domain catalyzes the methylation of cob(I)alamin by methyltetrahydrofolate and the methylation of homocysteine. The B12-binding domain binds the cofactor. The AdoMet activation domain binds S-adenosyl-L-methionine. Under aerobic conditions cob(I)alamin can be converted to inactive cob(II)alamin. Reductive methylation by S-adenosyl-L-methionine and flavodoxin regenerates methylcobalamin.</text>
</comment>
<feature type="domain" description="Pterin-binding" evidence="13">
    <location>
        <begin position="24"/>
        <end position="285"/>
    </location>
</feature>
<evidence type="ECO:0000256" key="8">
    <source>
        <dbReference type="ARBA" id="ARBA00023285"/>
    </source>
</evidence>
<name>A0A0S2FAU6_LYSAN</name>
<dbReference type="KEGG" id="lab:LA76x_2522"/>
<evidence type="ECO:0000259" key="16">
    <source>
        <dbReference type="PROSITE" id="PS51337"/>
    </source>
</evidence>
<dbReference type="PROSITE" id="PS50974">
    <property type="entry name" value="ADOMET_ACTIVATION"/>
    <property type="match status" value="1"/>
</dbReference>